<dbReference type="PANTHER" id="PTHR23235">
    <property type="entry name" value="KRUEPPEL-LIKE TRANSCRIPTION FACTOR"/>
    <property type="match status" value="1"/>
</dbReference>
<dbReference type="GO" id="GO:0000978">
    <property type="term" value="F:RNA polymerase II cis-regulatory region sequence-specific DNA binding"/>
    <property type="evidence" value="ECO:0007669"/>
    <property type="project" value="TreeGrafter"/>
</dbReference>
<feature type="compositionally biased region" description="Polar residues" evidence="8">
    <location>
        <begin position="244"/>
        <end position="255"/>
    </location>
</feature>
<feature type="domain" description="C2H2-type" evidence="10">
    <location>
        <begin position="414"/>
        <end position="438"/>
    </location>
</feature>
<proteinExistence type="predicted"/>
<comment type="subcellular location">
    <subcellularLocation>
        <location evidence="1">Nucleus</location>
    </subcellularLocation>
</comment>
<feature type="chain" id="PRO_5018731200" evidence="9">
    <location>
        <begin position="22"/>
        <end position="438"/>
    </location>
</feature>
<evidence type="ECO:0000256" key="1">
    <source>
        <dbReference type="ARBA" id="ARBA00004123"/>
    </source>
</evidence>
<dbReference type="SUPFAM" id="SSF57667">
    <property type="entry name" value="beta-beta-alpha zinc fingers"/>
    <property type="match status" value="2"/>
</dbReference>
<dbReference type="GeneTree" id="ENSGT00940000156711"/>
<dbReference type="AlphaFoldDB" id="A0A3Q2YLX7"/>
<keyword evidence="4 7" id="KW-0863">Zinc-finger</keyword>
<evidence type="ECO:0000256" key="6">
    <source>
        <dbReference type="ARBA" id="ARBA00023242"/>
    </source>
</evidence>
<dbReference type="GO" id="GO:0008270">
    <property type="term" value="F:zinc ion binding"/>
    <property type="evidence" value="ECO:0007669"/>
    <property type="project" value="UniProtKB-KW"/>
</dbReference>
<dbReference type="GO" id="GO:0048565">
    <property type="term" value="P:digestive tract development"/>
    <property type="evidence" value="ECO:0007669"/>
    <property type="project" value="Ensembl"/>
</dbReference>
<reference evidence="11" key="2">
    <citation type="submission" date="2025-09" db="UniProtKB">
        <authorList>
            <consortium name="Ensembl"/>
        </authorList>
    </citation>
    <scope>IDENTIFICATION</scope>
</reference>
<feature type="region of interest" description="Disordered" evidence="8">
    <location>
        <begin position="214"/>
        <end position="307"/>
    </location>
</feature>
<dbReference type="STRING" id="109280.ENSHCOP00000014447"/>
<dbReference type="InterPro" id="IPR013087">
    <property type="entry name" value="Znf_C2H2_type"/>
</dbReference>
<name>A0A3Q2YLX7_HIPCM</name>
<reference evidence="11" key="1">
    <citation type="submission" date="2025-08" db="UniProtKB">
        <authorList>
            <consortium name="Ensembl"/>
        </authorList>
    </citation>
    <scope>IDENTIFICATION</scope>
</reference>
<dbReference type="FunFam" id="3.30.160.60:FF:000463">
    <property type="entry name" value="Krueppel-like factor 5"/>
    <property type="match status" value="1"/>
</dbReference>
<evidence type="ECO:0000256" key="8">
    <source>
        <dbReference type="SAM" id="MobiDB-lite"/>
    </source>
</evidence>
<dbReference type="GO" id="GO:0000981">
    <property type="term" value="F:DNA-binding transcription factor activity, RNA polymerase II-specific"/>
    <property type="evidence" value="ECO:0007669"/>
    <property type="project" value="TreeGrafter"/>
</dbReference>
<evidence type="ECO:0000313" key="12">
    <source>
        <dbReference type="Proteomes" id="UP000264820"/>
    </source>
</evidence>
<evidence type="ECO:0000256" key="5">
    <source>
        <dbReference type="ARBA" id="ARBA00022833"/>
    </source>
</evidence>
<dbReference type="InterPro" id="IPR036236">
    <property type="entry name" value="Znf_C2H2_sf"/>
</dbReference>
<dbReference type="Ensembl" id="ENSHCOT00000027687.1">
    <property type="protein sequence ID" value="ENSHCOP00000014447.1"/>
    <property type="gene ID" value="ENSHCOG00000017826.1"/>
</dbReference>
<evidence type="ECO:0000259" key="10">
    <source>
        <dbReference type="PROSITE" id="PS50157"/>
    </source>
</evidence>
<keyword evidence="9" id="KW-0732">Signal</keyword>
<evidence type="ECO:0000256" key="9">
    <source>
        <dbReference type="SAM" id="SignalP"/>
    </source>
</evidence>
<dbReference type="Proteomes" id="UP000264820">
    <property type="component" value="Unplaced"/>
</dbReference>
<dbReference type="FunFam" id="3.30.160.60:FF:000021">
    <property type="entry name" value="Basic krueppel-like factor 3"/>
    <property type="match status" value="1"/>
</dbReference>
<sequence length="438" mass="49113">MCSLLKVWWAVRVLYLHQARSALHAALRKLMVGRWRRRDKCKRGCEQDRPHPPPLPSLFGAKCEMDRYLSPEPLADTLKAQRESAAGVDHFFGEAPYTLNMNLFLPDVAYPRPGLAQPPRPPQPHGDLVQIKTETAEPCFSQNLQVPTSSCGGALEANMTGLPDFTSAFNQPGSEALPEVFIKQEMSSPFEQQLHQHDGGASLFQLLISGLEHHHGDGMDAHHHPNPQQQQQHLPHSSAVHTPFRSTQPDQTAKSSFCGGPPYSRPHAHFFQQQQQQAAYLPPSPPSSEPGSPDRQKELLHTMSPPPSYAATIASKLAGGAPGLAPETLALPLSLTAARYNRRNNPDLEKRRIHHCDYPGCKKVYTKSSHLKAHLRTHTGEKPYRCTWDSCDWRFARSDELTRHYRKHTGAKPFQCAVCSRSFSRSDHLALHMKRHQN</sequence>
<feature type="domain" description="C2H2-type" evidence="10">
    <location>
        <begin position="384"/>
        <end position="413"/>
    </location>
</feature>
<dbReference type="Pfam" id="PF00096">
    <property type="entry name" value="zf-C2H2"/>
    <property type="match status" value="3"/>
</dbReference>
<dbReference type="FunFam" id="3.30.160.60:FF:000018">
    <property type="entry name" value="Krueppel-like factor 15"/>
    <property type="match status" value="1"/>
</dbReference>
<evidence type="ECO:0000256" key="7">
    <source>
        <dbReference type="PROSITE-ProRule" id="PRU00042"/>
    </source>
</evidence>
<dbReference type="PANTHER" id="PTHR23235:SF156">
    <property type="entry name" value="KRUPPEL-LIKE FACTOR 18"/>
    <property type="match status" value="1"/>
</dbReference>
<keyword evidence="12" id="KW-1185">Reference proteome</keyword>
<feature type="signal peptide" evidence="9">
    <location>
        <begin position="1"/>
        <end position="21"/>
    </location>
</feature>
<organism evidence="11 12">
    <name type="scientific">Hippocampus comes</name>
    <name type="common">Tiger tail seahorse</name>
    <dbReference type="NCBI Taxonomy" id="109280"/>
    <lineage>
        <taxon>Eukaryota</taxon>
        <taxon>Metazoa</taxon>
        <taxon>Chordata</taxon>
        <taxon>Craniata</taxon>
        <taxon>Vertebrata</taxon>
        <taxon>Euteleostomi</taxon>
        <taxon>Actinopterygii</taxon>
        <taxon>Neopterygii</taxon>
        <taxon>Teleostei</taxon>
        <taxon>Neoteleostei</taxon>
        <taxon>Acanthomorphata</taxon>
        <taxon>Syngnathiaria</taxon>
        <taxon>Syngnathiformes</taxon>
        <taxon>Syngnathoidei</taxon>
        <taxon>Syngnathidae</taxon>
        <taxon>Hippocampus</taxon>
    </lineage>
</organism>
<evidence type="ECO:0000256" key="3">
    <source>
        <dbReference type="ARBA" id="ARBA00022737"/>
    </source>
</evidence>
<evidence type="ECO:0000313" key="11">
    <source>
        <dbReference type="Ensembl" id="ENSHCOP00000014447.1"/>
    </source>
</evidence>
<keyword evidence="3" id="KW-0677">Repeat</keyword>
<feature type="compositionally biased region" description="Low complexity" evidence="8">
    <location>
        <begin position="226"/>
        <end position="236"/>
    </location>
</feature>
<dbReference type="SMART" id="SM00355">
    <property type="entry name" value="ZnF_C2H2"/>
    <property type="match status" value="3"/>
</dbReference>
<dbReference type="OMA" id="QEMPSQF"/>
<dbReference type="GO" id="GO:0005634">
    <property type="term" value="C:nucleus"/>
    <property type="evidence" value="ECO:0007669"/>
    <property type="project" value="UniProtKB-SubCell"/>
</dbReference>
<feature type="domain" description="C2H2-type" evidence="10">
    <location>
        <begin position="354"/>
        <end position="383"/>
    </location>
</feature>
<keyword evidence="2" id="KW-0479">Metal-binding</keyword>
<dbReference type="PROSITE" id="PS50157">
    <property type="entry name" value="ZINC_FINGER_C2H2_2"/>
    <property type="match status" value="3"/>
</dbReference>
<protein>
    <submittedName>
        <fullName evidence="11">KLF transcription factor 5</fullName>
    </submittedName>
</protein>
<dbReference type="Gene3D" id="3.30.160.60">
    <property type="entry name" value="Classic Zinc Finger"/>
    <property type="match status" value="3"/>
</dbReference>
<evidence type="ECO:0000256" key="4">
    <source>
        <dbReference type="ARBA" id="ARBA00022771"/>
    </source>
</evidence>
<feature type="compositionally biased region" description="Low complexity" evidence="8">
    <location>
        <begin position="272"/>
        <end position="281"/>
    </location>
</feature>
<accession>A0A3Q2YLX7</accession>
<feature type="compositionally biased region" description="Basic and acidic residues" evidence="8">
    <location>
        <begin position="214"/>
        <end position="223"/>
    </location>
</feature>
<dbReference type="PROSITE" id="PS00028">
    <property type="entry name" value="ZINC_FINGER_C2H2_1"/>
    <property type="match status" value="3"/>
</dbReference>
<evidence type="ECO:0000256" key="2">
    <source>
        <dbReference type="ARBA" id="ARBA00022723"/>
    </source>
</evidence>
<keyword evidence="6" id="KW-0539">Nucleus</keyword>
<keyword evidence="5" id="KW-0862">Zinc</keyword>